<dbReference type="InterPro" id="IPR043502">
    <property type="entry name" value="DNA/RNA_pol_sf"/>
</dbReference>
<feature type="compositionally biased region" description="Polar residues" evidence="2">
    <location>
        <begin position="340"/>
        <end position="360"/>
    </location>
</feature>
<organism evidence="5 7">
    <name type="scientific">Cucumis melo var. makuwa</name>
    <name type="common">Oriental melon</name>
    <dbReference type="NCBI Taxonomy" id="1194695"/>
    <lineage>
        <taxon>Eukaryota</taxon>
        <taxon>Viridiplantae</taxon>
        <taxon>Streptophyta</taxon>
        <taxon>Embryophyta</taxon>
        <taxon>Tracheophyta</taxon>
        <taxon>Spermatophyta</taxon>
        <taxon>Magnoliopsida</taxon>
        <taxon>eudicotyledons</taxon>
        <taxon>Gunneridae</taxon>
        <taxon>Pentapetalae</taxon>
        <taxon>rosids</taxon>
        <taxon>fabids</taxon>
        <taxon>Cucurbitales</taxon>
        <taxon>Cucurbitaceae</taxon>
        <taxon>Benincaseae</taxon>
        <taxon>Cucumis</taxon>
    </lineage>
</organism>
<keyword evidence="5" id="KW-0695">RNA-directed DNA polymerase</keyword>
<accession>A0A5D3DS52</accession>
<dbReference type="Gene3D" id="3.10.10.10">
    <property type="entry name" value="HIV Type 1 Reverse Transcriptase, subunit A, domain 1"/>
    <property type="match status" value="1"/>
</dbReference>
<evidence type="ECO:0000313" key="7">
    <source>
        <dbReference type="Proteomes" id="UP000321947"/>
    </source>
</evidence>
<feature type="region of interest" description="Disordered" evidence="2">
    <location>
        <begin position="340"/>
        <end position="369"/>
    </location>
</feature>
<dbReference type="PROSITE" id="PS50158">
    <property type="entry name" value="ZF_CCHC"/>
    <property type="match status" value="1"/>
</dbReference>
<dbReference type="InterPro" id="IPR005162">
    <property type="entry name" value="Retrotrans_gag_dom"/>
</dbReference>
<dbReference type="PANTHER" id="PTHR15503">
    <property type="entry name" value="LDOC1 RELATED"/>
    <property type="match status" value="1"/>
</dbReference>
<keyword evidence="1" id="KW-0862">Zinc</keyword>
<evidence type="ECO:0000313" key="5">
    <source>
        <dbReference type="EMBL" id="TYK26292.1"/>
    </source>
</evidence>
<feature type="region of interest" description="Disordered" evidence="2">
    <location>
        <begin position="270"/>
        <end position="301"/>
    </location>
</feature>
<dbReference type="Gene3D" id="2.40.70.10">
    <property type="entry name" value="Acid Proteases"/>
    <property type="match status" value="1"/>
</dbReference>
<dbReference type="GO" id="GO:0003676">
    <property type="term" value="F:nucleic acid binding"/>
    <property type="evidence" value="ECO:0007669"/>
    <property type="project" value="InterPro"/>
</dbReference>
<dbReference type="EMBL" id="SSTD01003480">
    <property type="protein sequence ID" value="TYK26292.1"/>
    <property type="molecule type" value="Genomic_DNA"/>
</dbReference>
<dbReference type="PANTHER" id="PTHR15503:SF45">
    <property type="entry name" value="RNA-DIRECTED DNA POLYMERASE HOMOLOG"/>
    <property type="match status" value="1"/>
</dbReference>
<feature type="domain" description="CCHC-type" evidence="3">
    <location>
        <begin position="311"/>
        <end position="325"/>
    </location>
</feature>
<feature type="compositionally biased region" description="Polar residues" evidence="2">
    <location>
        <begin position="278"/>
        <end position="292"/>
    </location>
</feature>
<dbReference type="EMBL" id="SSTE01000699">
    <property type="protein sequence ID" value="KAA0067055.1"/>
    <property type="molecule type" value="Genomic_DNA"/>
</dbReference>
<dbReference type="GO" id="GO:0008270">
    <property type="term" value="F:zinc ion binding"/>
    <property type="evidence" value="ECO:0007669"/>
    <property type="project" value="UniProtKB-KW"/>
</dbReference>
<proteinExistence type="predicted"/>
<dbReference type="InterPro" id="IPR036875">
    <property type="entry name" value="Znf_CCHC_sf"/>
</dbReference>
<keyword evidence="5" id="KW-0808">Transferase</keyword>
<name>A0A5D3DS52_CUCMM</name>
<dbReference type="InterPro" id="IPR021109">
    <property type="entry name" value="Peptidase_aspartic_dom_sf"/>
</dbReference>
<keyword evidence="5" id="KW-0548">Nucleotidyltransferase</keyword>
<dbReference type="Gene3D" id="4.10.60.10">
    <property type="entry name" value="Zinc finger, CCHC-type"/>
    <property type="match status" value="1"/>
</dbReference>
<comment type="caution">
    <text evidence="5">The sequence shown here is derived from an EMBL/GenBank/DDBJ whole genome shotgun (WGS) entry which is preliminary data.</text>
</comment>
<keyword evidence="1" id="KW-0479">Metal-binding</keyword>
<evidence type="ECO:0000313" key="4">
    <source>
        <dbReference type="EMBL" id="KAA0067055.1"/>
    </source>
</evidence>
<feature type="region of interest" description="Disordered" evidence="2">
    <location>
        <begin position="82"/>
        <end position="108"/>
    </location>
</feature>
<dbReference type="SUPFAM" id="SSF57756">
    <property type="entry name" value="Retrovirus zinc finger-like domains"/>
    <property type="match status" value="1"/>
</dbReference>
<dbReference type="GO" id="GO:0003964">
    <property type="term" value="F:RNA-directed DNA polymerase activity"/>
    <property type="evidence" value="ECO:0007669"/>
    <property type="project" value="UniProtKB-KW"/>
</dbReference>
<sequence length="594" mass="66966">MVGWLYVHIRALLSWWVLRMRELVLAARFFNMCELSLAVSLDALPWLYGLQIVNKGQALIDLSSSVIDLHYFLYVYRTMPRGRPRKHPDAKASNAAREAAMGSGESDVVSKPEKKYGIERLKVLGATTFVGTKNPTDAEAWLILFEKCFKVTRYPEDRKVELAAFLLENGAEDWWCMEESRQRTTDDISWDEFKTAFFDKFYPRSFRDAKHNEFLRLTQGSMTIAEYEKKYTELSKYATKVIEDEVERCKSLEEGLGNFKSQYSGSSFSKSGLGGRAQRSSGSNHPISSTAGSHIARSDRVLSKSGKSSVCYNCGQLGHYRRDCPHLIPGGNTILKTTSQTVSQQLRTTRTSGEGSSGEKQNGLVGRSRQEGKVCAMTQQEAADAPNVVTIGVDKELESLTEELLISTLVGDSFIVNSVYRKCSILIDDETLEVDLIPLNIQEFDVILGMDFLSNHYASLNCHRKEIVFKRPRKSEIIFHGDRKILPTYVISTLKASKLLRKGCTAYLANVMDTQISKLKLEDIPVVREFPDVFPEELSGVSPDREIEFSIDLVLGMAPISQARYRMAPMELRELKSQLQELVDKSFIRPSASP</sequence>
<evidence type="ECO:0000313" key="6">
    <source>
        <dbReference type="Proteomes" id="UP000321393"/>
    </source>
</evidence>
<dbReference type="AlphaFoldDB" id="A0A5D3DS52"/>
<dbReference type="Pfam" id="PF08284">
    <property type="entry name" value="RVP_2"/>
    <property type="match status" value="1"/>
</dbReference>
<gene>
    <name evidence="5" type="ORF">E5676_scaffold14G00670</name>
    <name evidence="4" type="ORF">E6C27_scaffold38G001030</name>
</gene>
<protein>
    <submittedName>
        <fullName evidence="5">Reverse transcriptase</fullName>
    </submittedName>
</protein>
<reference evidence="6 7" key="1">
    <citation type="submission" date="2019-08" db="EMBL/GenBank/DDBJ databases">
        <title>Draft genome sequences of two oriental melons (Cucumis melo L. var makuwa).</title>
        <authorList>
            <person name="Kwon S.-Y."/>
        </authorList>
    </citation>
    <scope>NUCLEOTIDE SEQUENCE [LARGE SCALE GENOMIC DNA]</scope>
    <source>
        <strain evidence="7">cv. Chang Bougi</strain>
        <strain evidence="6">cv. SW 3</strain>
        <tissue evidence="5">Leaf</tissue>
    </source>
</reference>
<dbReference type="SUPFAM" id="SSF56672">
    <property type="entry name" value="DNA/RNA polymerases"/>
    <property type="match status" value="1"/>
</dbReference>
<dbReference type="SMART" id="SM00343">
    <property type="entry name" value="ZnF_C2HC"/>
    <property type="match status" value="1"/>
</dbReference>
<evidence type="ECO:0000259" key="3">
    <source>
        <dbReference type="PROSITE" id="PS50158"/>
    </source>
</evidence>
<dbReference type="Proteomes" id="UP000321947">
    <property type="component" value="Unassembled WGS sequence"/>
</dbReference>
<dbReference type="InterPro" id="IPR032567">
    <property type="entry name" value="RTL1-rel"/>
</dbReference>
<dbReference type="Proteomes" id="UP000321393">
    <property type="component" value="Unassembled WGS sequence"/>
</dbReference>
<evidence type="ECO:0000256" key="2">
    <source>
        <dbReference type="SAM" id="MobiDB-lite"/>
    </source>
</evidence>
<evidence type="ECO:0000256" key="1">
    <source>
        <dbReference type="PROSITE-ProRule" id="PRU00047"/>
    </source>
</evidence>
<dbReference type="InterPro" id="IPR001878">
    <property type="entry name" value="Znf_CCHC"/>
</dbReference>
<dbReference type="Pfam" id="PF03732">
    <property type="entry name" value="Retrotrans_gag"/>
    <property type="match status" value="1"/>
</dbReference>
<dbReference type="Pfam" id="PF00098">
    <property type="entry name" value="zf-CCHC"/>
    <property type="match status" value="1"/>
</dbReference>
<keyword evidence="1" id="KW-0863">Zinc-finger</keyword>
<dbReference type="OrthoDB" id="2272416at2759"/>